<organism evidence="1 2">
    <name type="scientific">Colletotrichum fructicola (strain Nara gc5)</name>
    <name type="common">Anthracnose fungus</name>
    <name type="synonym">Colletotrichum gloeosporioides (strain Nara gc5)</name>
    <dbReference type="NCBI Taxonomy" id="1213859"/>
    <lineage>
        <taxon>Eukaryota</taxon>
        <taxon>Fungi</taxon>
        <taxon>Dikarya</taxon>
        <taxon>Ascomycota</taxon>
        <taxon>Pezizomycotina</taxon>
        <taxon>Sordariomycetes</taxon>
        <taxon>Hypocreomycetidae</taxon>
        <taxon>Glomerellales</taxon>
        <taxon>Glomerellaceae</taxon>
        <taxon>Colletotrichum</taxon>
        <taxon>Colletotrichum gloeosporioides species complex</taxon>
    </lineage>
</organism>
<reference evidence="1 2" key="1">
    <citation type="submission" date="2012-08" db="EMBL/GenBank/DDBJ databases">
        <authorList>
            <person name="Gan P.H.P."/>
            <person name="Ikeda K."/>
            <person name="Irieda H."/>
            <person name="Narusaka M."/>
            <person name="O'Connell R.J."/>
            <person name="Narusaka Y."/>
            <person name="Takano Y."/>
            <person name="Kubo Y."/>
            <person name="Shirasu K."/>
        </authorList>
    </citation>
    <scope>NUCLEOTIDE SEQUENCE [LARGE SCALE GENOMIC DNA]</scope>
    <source>
        <strain evidence="1 2">Nara gc5</strain>
    </source>
</reference>
<dbReference type="RefSeq" id="XP_066006836.1">
    <property type="nucleotide sequence ID" value="XM_066153835.1"/>
</dbReference>
<dbReference type="EMBL" id="ANPB02000011">
    <property type="protein sequence ID" value="KAF4474057.1"/>
    <property type="molecule type" value="Genomic_DNA"/>
</dbReference>
<comment type="caution">
    <text evidence="1">The sequence shown here is derived from an EMBL/GenBank/DDBJ whole genome shotgun (WGS) entry which is preliminary data.</text>
</comment>
<gene>
    <name evidence="1" type="ORF">CGGC5_v017221</name>
</gene>
<dbReference type="AlphaFoldDB" id="A0A7J6ICJ6"/>
<reference evidence="1 2" key="2">
    <citation type="submission" date="2020-04" db="EMBL/GenBank/DDBJ databases">
        <title>Genome sequencing and assembly of multiple isolates from the Colletotrichum gloeosporioides species complex.</title>
        <authorList>
            <person name="Gan P."/>
            <person name="Shirasu K."/>
        </authorList>
    </citation>
    <scope>NUCLEOTIDE SEQUENCE [LARGE SCALE GENOMIC DNA]</scope>
    <source>
        <strain evidence="1 2">Nara gc5</strain>
    </source>
</reference>
<dbReference type="InParanoid" id="A0A7J6ICJ6"/>
<dbReference type="GeneID" id="90980736"/>
<name>A0A7J6ICJ6_COLFN</name>
<evidence type="ECO:0000313" key="1">
    <source>
        <dbReference type="EMBL" id="KAF4474057.1"/>
    </source>
</evidence>
<protein>
    <submittedName>
        <fullName evidence="1">Uncharacterized protein</fullName>
    </submittedName>
</protein>
<evidence type="ECO:0000313" key="2">
    <source>
        <dbReference type="Proteomes" id="UP000011096"/>
    </source>
</evidence>
<dbReference type="Proteomes" id="UP000011096">
    <property type="component" value="Unassembled WGS sequence"/>
</dbReference>
<sequence length="148" mass="16523">MVPAVLSPFRMVISIVETEIFQCNHVLYILTHEVVHFLGPIFSGDLNVELLPMAPAAHRRNPRKPSASVEHGYGLPLVWDVEGRDHHQGPFIVRGLMESKPSQFPVWRGAFSPSAQQTNNCSSVAIPLRRILSVDSPGQRFPFGKVFL</sequence>
<keyword evidence="2" id="KW-1185">Reference proteome</keyword>
<proteinExistence type="predicted"/>
<accession>A0A7J6ICJ6</accession>